<dbReference type="EMBL" id="JAAAJA010000290">
    <property type="protein sequence ID" value="KAG0256630.1"/>
    <property type="molecule type" value="Genomic_DNA"/>
</dbReference>
<evidence type="ECO:0000313" key="1">
    <source>
        <dbReference type="EMBL" id="KAG0256630.1"/>
    </source>
</evidence>
<gene>
    <name evidence="1" type="ORF">BG011_004417</name>
</gene>
<organism evidence="1 2">
    <name type="scientific">Mortierella polycephala</name>
    <dbReference type="NCBI Taxonomy" id="41804"/>
    <lineage>
        <taxon>Eukaryota</taxon>
        <taxon>Fungi</taxon>
        <taxon>Fungi incertae sedis</taxon>
        <taxon>Mucoromycota</taxon>
        <taxon>Mortierellomycotina</taxon>
        <taxon>Mortierellomycetes</taxon>
        <taxon>Mortierellales</taxon>
        <taxon>Mortierellaceae</taxon>
        <taxon>Mortierella</taxon>
    </lineage>
</organism>
<proteinExistence type="predicted"/>
<evidence type="ECO:0000313" key="2">
    <source>
        <dbReference type="Proteomes" id="UP000726737"/>
    </source>
</evidence>
<name>A0A9P6Q067_9FUNG</name>
<comment type="caution">
    <text evidence="1">The sequence shown here is derived from an EMBL/GenBank/DDBJ whole genome shotgun (WGS) entry which is preliminary data.</text>
</comment>
<dbReference type="Proteomes" id="UP000726737">
    <property type="component" value="Unassembled WGS sequence"/>
</dbReference>
<keyword evidence="2" id="KW-1185">Reference proteome</keyword>
<reference evidence="1" key="1">
    <citation type="journal article" date="2020" name="Fungal Divers.">
        <title>Resolving the Mortierellaceae phylogeny through synthesis of multi-gene phylogenetics and phylogenomics.</title>
        <authorList>
            <person name="Vandepol N."/>
            <person name="Liber J."/>
            <person name="Desiro A."/>
            <person name="Na H."/>
            <person name="Kennedy M."/>
            <person name="Barry K."/>
            <person name="Grigoriev I.V."/>
            <person name="Miller A.N."/>
            <person name="O'Donnell K."/>
            <person name="Stajich J.E."/>
            <person name="Bonito G."/>
        </authorList>
    </citation>
    <scope>NUCLEOTIDE SEQUENCE</scope>
    <source>
        <strain evidence="1">KOD948</strain>
    </source>
</reference>
<accession>A0A9P6Q067</accession>
<dbReference type="AlphaFoldDB" id="A0A9P6Q067"/>
<sequence>MKVLDENLDTAVRVCTFGGLGGRRQGYFVCTKSGCLRQVNACNLQTSGNIPVSSIRKLVLIARLNLNNCDGVTPAMATETRRSIPNMREQDFVYTVLDVDNARPSSSVAPDPLKA</sequence>
<protein>
    <submittedName>
        <fullName evidence="1">Uncharacterized protein</fullName>
    </submittedName>
</protein>